<dbReference type="Pfam" id="PF13041">
    <property type="entry name" value="PPR_2"/>
    <property type="match status" value="2"/>
</dbReference>
<organism evidence="4 5">
    <name type="scientific">Carya illinoinensis</name>
    <name type="common">Pecan</name>
    <dbReference type="NCBI Taxonomy" id="32201"/>
    <lineage>
        <taxon>Eukaryota</taxon>
        <taxon>Viridiplantae</taxon>
        <taxon>Streptophyta</taxon>
        <taxon>Embryophyta</taxon>
        <taxon>Tracheophyta</taxon>
        <taxon>Spermatophyta</taxon>
        <taxon>Magnoliopsida</taxon>
        <taxon>eudicotyledons</taxon>
        <taxon>Gunneridae</taxon>
        <taxon>Pentapetalae</taxon>
        <taxon>rosids</taxon>
        <taxon>fabids</taxon>
        <taxon>Fagales</taxon>
        <taxon>Juglandaceae</taxon>
        <taxon>Carya</taxon>
    </lineage>
</organism>
<reference evidence="4" key="1">
    <citation type="submission" date="2020-12" db="EMBL/GenBank/DDBJ databases">
        <title>WGS assembly of Carya illinoinensis cv. Pawnee.</title>
        <authorList>
            <person name="Platts A."/>
            <person name="Shu S."/>
            <person name="Wright S."/>
            <person name="Barry K."/>
            <person name="Edger P."/>
            <person name="Pires J.C."/>
            <person name="Schmutz J."/>
        </authorList>
    </citation>
    <scope>NUCLEOTIDE SEQUENCE</scope>
    <source>
        <tissue evidence="4">Leaf</tissue>
    </source>
</reference>
<keyword evidence="1" id="KW-0677">Repeat</keyword>
<dbReference type="PANTHER" id="PTHR47939">
    <property type="entry name" value="MEMBRANE-ASSOCIATED SALT-INDUCIBLE PROTEIN-LIKE"/>
    <property type="match status" value="1"/>
</dbReference>
<dbReference type="Pfam" id="PF13167">
    <property type="entry name" value="GTP-bdg_N"/>
    <property type="match status" value="1"/>
</dbReference>
<feature type="repeat" description="PPR" evidence="2">
    <location>
        <begin position="491"/>
        <end position="525"/>
    </location>
</feature>
<evidence type="ECO:0000313" key="5">
    <source>
        <dbReference type="Proteomes" id="UP000811609"/>
    </source>
</evidence>
<dbReference type="EMBL" id="CM031815">
    <property type="protein sequence ID" value="KAG6646858.1"/>
    <property type="molecule type" value="Genomic_DNA"/>
</dbReference>
<keyword evidence="5" id="KW-1185">Reference proteome</keyword>
<dbReference type="PROSITE" id="PS51375">
    <property type="entry name" value="PPR"/>
    <property type="match status" value="8"/>
</dbReference>
<dbReference type="EMBL" id="CM031815">
    <property type="protein sequence ID" value="KAG6646859.1"/>
    <property type="molecule type" value="Genomic_DNA"/>
</dbReference>
<evidence type="ECO:0000256" key="1">
    <source>
        <dbReference type="ARBA" id="ARBA00022737"/>
    </source>
</evidence>
<dbReference type="AlphaFoldDB" id="A0A8T1PQS9"/>
<name>A0A8T1PQS9_CARIL</name>
<feature type="domain" description="GTPase HflX N-terminal" evidence="3">
    <location>
        <begin position="128"/>
        <end position="202"/>
    </location>
</feature>
<proteinExistence type="predicted"/>
<accession>A0A8T1PQS9</accession>
<dbReference type="FunFam" id="3.40.50.11060:FF:000003">
    <property type="entry name" value="GTP-binding protein chloroplastic"/>
    <property type="match status" value="1"/>
</dbReference>
<sequence>MIRPISLGRIPLRSLTQTLTSSLCSSPPQPPFPSTPQALSSPSFRILISRYSYSSKQNKEEANDIVSLFNRDGITPPKLFVVQPRLRPDTFLQAKLNEAVCLANSLEEQRDGYFDIDFFEKALPSHVVVQNPAAKAHMARADTYFGPGTVETIKCSLYGAESKGEVDAVFVNTILSGVQQRNLERAWDKPVLDRVGLIIEIFNGHSFTKEAKLQAELTTLTYKKTSLVHVHGLDGRCTFGATEEAEVVSARGRGGGGRGFISGAGETELQLQRRSLFATVDPRLRSVILPSVAVKLSPLAISKRIPNWVNLNAFFSSFSCANSIDIFPVNNQNLPTSSDFELNVQFLRNKISPDNLIRVLDNTSDVNSAMRLFKWATLQKPFSHTADTYYQIILKLGMAGNVKEMEEFCQNMVKDRCPGFEEALLALVGTFVRHCRLNEAVRVVLNMNFGGHKPVIDAFNAVLGALVEGKRDFHDVMFVYKEMVKAGMVPTIDTLNCLLEALFEANKIESALDQFRRMNKKGCNPNGRTFEIVIKGLVEKSQVDEAVIVLGEMFELGCQPNLSFYSCTIPLFCRENKPEEGIRLFRLMRSSNFVPDSFICEALMQCLCENLGLDDAMIIAKELIESDINLSANVLVDIINGFCKLGKINEAIKFLEGKYAFETSPHNALLKGCCNAGKISVAKGLIEKMSERNMANCDSWNILIRWLSENAGIGKVYEILGKMVVSSCVPDSTTYLALVIGNCRWNKYDDALKLFNEIRAKCWVLDSVSYSKLVEGLCMVERTVEATEVFCYMSVQRCSLQSSSFNVLIKGICSTGKVSQAIKLRQMAYYSGTPCNTATHSAIMLELFKLGKAKDVLVAFSQMLVEGCSLDLEVYSTLIQSTSSLNQIKDCVFFFNMMVNEGLVPDSDRLFDLLLCIANHSQLCMVSSAMDKIISKSEILNPEIYNMLINGFLKEGNKHEACRLLDLMLEKGWVPDASTHGLLIGSVIREETGKGAFAYDNSAVQDTVSNILAEGLGKM</sequence>
<dbReference type="InterPro" id="IPR050667">
    <property type="entry name" value="PPR-containing_protein"/>
</dbReference>
<gene>
    <name evidence="4" type="ORF">CIPAW_07G037200</name>
</gene>
<protein>
    <recommendedName>
        <fullName evidence="3">GTPase HflX N-terminal domain-containing protein</fullName>
    </recommendedName>
</protein>
<dbReference type="NCBIfam" id="TIGR00756">
    <property type="entry name" value="PPR"/>
    <property type="match status" value="5"/>
</dbReference>
<feature type="repeat" description="PPR" evidence="2">
    <location>
        <begin position="941"/>
        <end position="975"/>
    </location>
</feature>
<dbReference type="PANTHER" id="PTHR47939:SF13">
    <property type="entry name" value="OS03G0201400 PROTEIN"/>
    <property type="match status" value="1"/>
</dbReference>
<evidence type="ECO:0000256" key="2">
    <source>
        <dbReference type="PROSITE-ProRule" id="PRU00708"/>
    </source>
</evidence>
<feature type="repeat" description="PPR" evidence="2">
    <location>
        <begin position="561"/>
        <end position="595"/>
    </location>
</feature>
<feature type="repeat" description="PPR" evidence="2">
    <location>
        <begin position="526"/>
        <end position="560"/>
    </location>
</feature>
<dbReference type="Proteomes" id="UP000811609">
    <property type="component" value="Chromosome 7"/>
</dbReference>
<feature type="repeat" description="PPR" evidence="2">
    <location>
        <begin position="662"/>
        <end position="696"/>
    </location>
</feature>
<feature type="repeat" description="PPR" evidence="2">
    <location>
        <begin position="871"/>
        <end position="905"/>
    </location>
</feature>
<evidence type="ECO:0000259" key="3">
    <source>
        <dbReference type="Pfam" id="PF13167"/>
    </source>
</evidence>
<dbReference type="Pfam" id="PF01535">
    <property type="entry name" value="PPR"/>
    <property type="match status" value="6"/>
</dbReference>
<dbReference type="InterPro" id="IPR025121">
    <property type="entry name" value="GTPase_HflX_N"/>
</dbReference>
<feature type="repeat" description="PPR" evidence="2">
    <location>
        <begin position="766"/>
        <end position="800"/>
    </location>
</feature>
<comment type="caution">
    <text evidence="4">The sequence shown here is derived from an EMBL/GenBank/DDBJ whole genome shotgun (WGS) entry which is preliminary data.</text>
</comment>
<dbReference type="InterPro" id="IPR002885">
    <property type="entry name" value="PPR_rpt"/>
</dbReference>
<feature type="repeat" description="PPR" evidence="2">
    <location>
        <begin position="731"/>
        <end position="765"/>
    </location>
</feature>
<evidence type="ECO:0000313" key="4">
    <source>
        <dbReference type="EMBL" id="KAG6646859.1"/>
    </source>
</evidence>